<feature type="repeat" description="LDL-receptor class B" evidence="15">
    <location>
        <begin position="749"/>
        <end position="791"/>
    </location>
</feature>
<dbReference type="Pfam" id="PF07645">
    <property type="entry name" value="EGF_CA"/>
    <property type="match status" value="3"/>
</dbReference>
<dbReference type="FunFam" id="2.120.10.30:FF:000132">
    <property type="entry name" value="Uncharacterized protein"/>
    <property type="match status" value="1"/>
</dbReference>
<keyword evidence="11" id="KW-0675">Receptor</keyword>
<dbReference type="PROSITE" id="PS50026">
    <property type="entry name" value="EGF_3"/>
    <property type="match status" value="7"/>
</dbReference>
<feature type="disulfide bond" evidence="14">
    <location>
        <begin position="3602"/>
        <end position="3614"/>
    </location>
</feature>
<dbReference type="InterPro" id="IPR011042">
    <property type="entry name" value="6-blade_b-propeller_TolB-like"/>
</dbReference>
<feature type="disulfide bond" evidence="14">
    <location>
        <begin position="2565"/>
        <end position="2583"/>
    </location>
</feature>
<dbReference type="FunFam" id="4.10.400.10:FF:000011">
    <property type="entry name" value="Low-density lipoprotein receptor-related protein 1"/>
    <property type="match status" value="1"/>
</dbReference>
<evidence type="ECO:0000256" key="8">
    <source>
        <dbReference type="ARBA" id="ARBA00022989"/>
    </source>
</evidence>
<dbReference type="EMBL" id="JARQZJ010000133">
    <property type="protein sequence ID" value="KAK9892226.1"/>
    <property type="molecule type" value="Genomic_DNA"/>
</dbReference>
<dbReference type="GO" id="GO:0005509">
    <property type="term" value="F:calcium ion binding"/>
    <property type="evidence" value="ECO:0007669"/>
    <property type="project" value="InterPro"/>
</dbReference>
<evidence type="ECO:0000256" key="5">
    <source>
        <dbReference type="ARBA" id="ARBA00022729"/>
    </source>
</evidence>
<feature type="disulfide bond" evidence="13">
    <location>
        <begin position="4228"/>
        <end position="4237"/>
    </location>
</feature>
<feature type="repeat" description="LDL-receptor class B" evidence="15">
    <location>
        <begin position="384"/>
        <end position="428"/>
    </location>
</feature>
<feature type="disulfide bond" evidence="13">
    <location>
        <begin position="4454"/>
        <end position="4463"/>
    </location>
</feature>
<dbReference type="GO" id="GO:0043235">
    <property type="term" value="C:receptor complex"/>
    <property type="evidence" value="ECO:0007669"/>
    <property type="project" value="TreeGrafter"/>
</dbReference>
<protein>
    <recommendedName>
        <fullName evidence="18">EGF-like domain-containing protein</fullName>
    </recommendedName>
</protein>
<feature type="disulfide bond" evidence="14">
    <location>
        <begin position="3621"/>
        <end position="3636"/>
    </location>
</feature>
<evidence type="ECO:0000256" key="14">
    <source>
        <dbReference type="PROSITE-ProRule" id="PRU00124"/>
    </source>
</evidence>
<keyword evidence="7" id="KW-0106">Calcium</keyword>
<feature type="disulfide bond" evidence="14">
    <location>
        <begin position="2682"/>
        <end position="2700"/>
    </location>
</feature>
<feature type="disulfide bond" evidence="14">
    <location>
        <begin position="3570"/>
        <end position="3588"/>
    </location>
</feature>
<evidence type="ECO:0000313" key="19">
    <source>
        <dbReference type="EMBL" id="KAK9892226.1"/>
    </source>
</evidence>
<evidence type="ECO:0000256" key="7">
    <source>
        <dbReference type="ARBA" id="ARBA00022837"/>
    </source>
</evidence>
<feature type="domain" description="EGF-like" evidence="18">
    <location>
        <begin position="2957"/>
        <end position="2998"/>
    </location>
</feature>
<feature type="domain" description="EGF-like" evidence="18">
    <location>
        <begin position="4194"/>
        <end position="4238"/>
    </location>
</feature>
<feature type="repeat" description="LDL-receptor class B" evidence="15">
    <location>
        <begin position="2063"/>
        <end position="2105"/>
    </location>
</feature>
<organism evidence="19 20">
    <name type="scientific">Henosepilachna vigintioctopunctata</name>
    <dbReference type="NCBI Taxonomy" id="420089"/>
    <lineage>
        <taxon>Eukaryota</taxon>
        <taxon>Metazoa</taxon>
        <taxon>Ecdysozoa</taxon>
        <taxon>Arthropoda</taxon>
        <taxon>Hexapoda</taxon>
        <taxon>Insecta</taxon>
        <taxon>Pterygota</taxon>
        <taxon>Neoptera</taxon>
        <taxon>Endopterygota</taxon>
        <taxon>Coleoptera</taxon>
        <taxon>Polyphaga</taxon>
        <taxon>Cucujiformia</taxon>
        <taxon>Coccinelloidea</taxon>
        <taxon>Coccinellidae</taxon>
        <taxon>Epilachninae</taxon>
        <taxon>Epilachnini</taxon>
        <taxon>Henosepilachna</taxon>
    </lineage>
</organism>
<feature type="repeat" description="LDL-receptor class B" evidence="15">
    <location>
        <begin position="2336"/>
        <end position="2380"/>
    </location>
</feature>
<feature type="repeat" description="LDL-receptor class B" evidence="15">
    <location>
        <begin position="1310"/>
        <end position="1355"/>
    </location>
</feature>
<feature type="disulfide bond" evidence="13">
    <location>
        <begin position="4345"/>
        <end position="4355"/>
    </location>
</feature>
<keyword evidence="6" id="KW-0677">Repeat</keyword>
<dbReference type="GO" id="GO:0006897">
    <property type="term" value="P:endocytosis"/>
    <property type="evidence" value="ECO:0007669"/>
    <property type="project" value="UniProtKB-KW"/>
</dbReference>
<feature type="disulfide bond" evidence="13">
    <location>
        <begin position="4366"/>
        <end position="4375"/>
    </location>
</feature>
<feature type="disulfide bond" evidence="14">
    <location>
        <begin position="1069"/>
        <end position="1084"/>
    </location>
</feature>
<evidence type="ECO:0000256" key="2">
    <source>
        <dbReference type="ARBA" id="ARBA00022536"/>
    </source>
</evidence>
<feature type="disulfide bond" evidence="14">
    <location>
        <begin position="3487"/>
        <end position="3505"/>
    </location>
</feature>
<proteinExistence type="predicted"/>
<dbReference type="InterPro" id="IPR036055">
    <property type="entry name" value="LDL_receptor-like_sf"/>
</dbReference>
<feature type="disulfide bond" evidence="14">
    <location>
        <begin position="3660"/>
        <end position="3675"/>
    </location>
</feature>
<feature type="disulfide bond" evidence="14">
    <location>
        <begin position="3563"/>
        <end position="3575"/>
    </location>
</feature>
<dbReference type="Pfam" id="PF00057">
    <property type="entry name" value="Ldl_recept_a"/>
    <property type="match status" value="26"/>
</dbReference>
<keyword evidence="20" id="KW-1185">Reference proteome</keyword>
<feature type="disulfide bond" evidence="14">
    <location>
        <begin position="3699"/>
        <end position="3714"/>
    </location>
</feature>
<evidence type="ECO:0000256" key="15">
    <source>
        <dbReference type="PROSITE-ProRule" id="PRU00461"/>
    </source>
</evidence>
<feature type="disulfide bond" evidence="14">
    <location>
        <begin position="1018"/>
        <end position="1036"/>
    </location>
</feature>
<feature type="repeat" description="LDL-receptor class B" evidence="15">
    <location>
        <begin position="4027"/>
        <end position="4070"/>
    </location>
</feature>
<feature type="disulfide bond" evidence="14">
    <location>
        <begin position="3582"/>
        <end position="3597"/>
    </location>
</feature>
<feature type="disulfide bond" evidence="14">
    <location>
        <begin position="2886"/>
        <end position="2904"/>
    </location>
</feature>
<feature type="repeat" description="LDL-receptor class B" evidence="15">
    <location>
        <begin position="1628"/>
        <end position="1670"/>
    </location>
</feature>
<dbReference type="FunFam" id="2.120.10.30:FF:000241">
    <property type="entry name" value="Low-density lipoprotein receptor-related protein 6"/>
    <property type="match status" value="4"/>
</dbReference>
<feature type="disulfide bond" evidence="14">
    <location>
        <begin position="1030"/>
        <end position="1045"/>
    </location>
</feature>
<feature type="disulfide bond" evidence="14">
    <location>
        <begin position="3680"/>
        <end position="3692"/>
    </location>
</feature>
<feature type="disulfide bond" evidence="14">
    <location>
        <begin position="3404"/>
        <end position="3422"/>
    </location>
</feature>
<feature type="repeat" description="LDL-receptor class B" evidence="15">
    <location>
        <begin position="1399"/>
        <end position="1447"/>
    </location>
</feature>
<feature type="repeat" description="LDL-receptor class B" evidence="15">
    <location>
        <begin position="1448"/>
        <end position="1492"/>
    </location>
</feature>
<comment type="caution">
    <text evidence="19">The sequence shown here is derived from an EMBL/GenBank/DDBJ whole genome shotgun (WGS) entry which is preliminary data.</text>
</comment>
<evidence type="ECO:0000256" key="12">
    <source>
        <dbReference type="ARBA" id="ARBA00023180"/>
    </source>
</evidence>
<feature type="disulfide bond" evidence="14">
    <location>
        <begin position="3527"/>
        <end position="3545"/>
    </location>
</feature>
<keyword evidence="5 17" id="KW-0732">Signal</keyword>
<dbReference type="PROSITE" id="PS01187">
    <property type="entry name" value="EGF_CA"/>
    <property type="match status" value="2"/>
</dbReference>
<sequence length="4628" mass="519168">MGKSKVFVVTIVILVFCNIKNSVPLNESGFPGAAKCTGNEFRCKVDGSCIPIQWKCNSRPDCPDGSDETYDCPIQEDCGPEKFRCILTGKCIPSGFFCDGEHDCGVSPQFGEDLSDEDPHLCGPKAHCSWNEAVCPDSSKCIHLTKFCDGRNDCPGNSDEWDFCRNKSFSCDLIVCKNCRPTFDGPKCYCPEGQRPEGSKCVDVNECELEGTCAQICKDKIGSFDCNCVAGYEKNGTRCIAINVPKTEPPSLIFSTLFSIRHVGIDGSKWPGNSTYNLLSSRALEVIHRNHTICYIHNNMSKSNIVCANVNDLNQRWILEPKSRLVEPQTIKQISLDWISGNWYFLDYDREIIYACNSDLTWCSIIVEGNLSGPRSMALDPTRGFLFFTRWGSSTPALERCRLDGTERKVIVEHKILYPHTIALDFPNKALYWVDNYLDLVEKVDFNGKHRRTVIKMNNTLTSYNKISDMSFFENKLFLASETNNTVLELDTLSKKQRLILEGIRQPDNIVVFHRQKQPDPRVKHPCQDLGLCDHMCITMWNEDLPLKKCICAPGYKLNSKGECMLKTPSTFLLIAKSRPSLIKGIDLENGNETILPFYHEGMPEVIEFDAKTNSVFYADVQGLAIEQVKINTVNKKSVIKKLERRCDGLAFDWMSQNLYYSQSELGVIGVVNTNNVSISKTLIHNTVYYPTSIVVDPKRGIMYWVDWSLINPDDGKIYHTHMDGTNNKIFVKDLIDKPSGLTLDLQDQLLYWCDQNYNRIESIELDGKNRRIILESGMEHPLGLSAGIGGVLFFANLNKGTVMSYSNGTLKELNKGNSLIRDLKVYDSRLQKGENGCSGINNICPELCLSTPLGALCSCRDGYEYSHNMCNKIENFTRLQTHMCSSDHFQCIIDLTCIPASYQCDGKVNCPDGTDEAIIPLGPCMNVTCNPNQLKCDNICIMKEWVCDGEKDCSNGMDEHPDMCAKQCSAVQFKCKLSNRCIPQIWKCDSQYDCGIDDKSDEEECKTRECEKTEFTCKNNKCIPIDSYCNGIPDCTDGSDEIECATCNPQIQTYCSPLNSCLSLIKVCDNVTDCPDGSDESSCGYEEICEEEEFSCRTSGECIPKEYVCDSDVDCQDESDEKDCLPDKVKNVTVIKPLTNTSKCEYPSRMCDNNTRCLSVDQLCDDIIHCIDLSDEGFRCVEKLCFHSYECSHECHNAPEGLICTCPPHLHLQADKKTCLDTHPCDAWGVCSQKCIPKGSKYKCACSHGYSLKDDGFTCKSLEDSVPYVIFSNRHELRGVDLHNFALKSLIASLKNTIALDFLHTKDLDMIFWTDVIDDKIYRGTVVGGSLSNIEIVVQNGLSTAEGLAVDWIGQNLYWVESNLDQIEVAKINGSYRRTLIAGDMESPRAIAVDSRDGYLFWTDWDNSSPRIERCSLAGLDRKLVINVNQINNGGWPNGLTLDYDLRRIYWVDAKSDSIHTTDYDGRNHHEVLKNHEMLAHPFAISLFENYVYWTDWRTNSIVRANKWNGGNVSVIQRTLTQPFDIQIMHPSRQPVDAPNPCGKDNGGCSHLCLLHTNYTYRCDCPHVMKLNTDNRTCIVNEKVLLIGRSGEIRGVDITQPYYHTIPTISTPLVHSPIQIEYLANTSTLYWADSQMSEIKRSGLTLGPSITLIDTGLQHPTGLAVDWLSNIMFVSSSTGILVCNLEGEYSTNLIQTNALSVAVHPSEGRLYWVSQEHNQKKIESSAMDGTDRKIVTYIANGLVKSLTIDESTKTIYWIDDFQIHYANYSVTNGTHRKLNMLPNLSISAATVYEDYIYYADDDEQSIHRANKITGADDIILRNGTGDVFSLRIYDPTQQKGTHPCGKNKGYCQHLCLPSSFSTYSCKCATGFKTDPNNPRNCIGVEEFLFYSIGWELKGVPLDDSNETHVLGPISKVSMANTIDFIASKDLIIWADSDHGSVTKIMRDGTNRAYVIEQPEIMDNVAIDWLTCVTVDWIAENIYWGDSKRGVIVVSRLDGNNQHVLLSKDVGKPSSIAVDPVKGILVWSNGTKLEITDLTGHSRKLLLPNTSAISDISLDTENEFIYFCDTVTDTIERIRYNGSQHEIILNSSIENPVGLVVFDSKIYWIDTTHQRGSIKQAPTHNLTNYKVLFKDLGDSLKDIKIFSKRTQKGTNLCAVNNGGCQQLCLFNGSFPVCVCSHGKLNSDGKTCKDFDSFIMYSRVMSIDSVHVTDDENIHNSPHQTIKNNTHLRNAIGLAFAYKYHRLFYSDIQKGSINTVFFNGSDHKILVERQGSVEGLAYEKVHEALYWTCNNDATIRRVNLTNQMTNTTSSVETIFRLRSHDKPRGISIDSCGGRIFWTNWNYQTPSIERAYLSGFGKTSIITTDIRMPNAITLDHAAQKLYWGDARIDKIERCEYDGSDRVVIAQVSPQHPFALAVYGNYIYWTDWILHAVLRADKLTGQNVVSLRREVARPMGIVAIADDVERCFMNPCSVMNGGCEETCKLSPVGELQCACKDGYILAEDGKRCYKKLPDEPLSDLFYCSNGFKIPLNLTCDGIPHCSDSSDEEPGYCSIRTCPAGWYSCNNKRCVLQNSVCNGIDDCGDSSDEYNCSCLSDTHFKCKNGECISIKFRCDRDVDCRDASDEMGCDNIGCHDKNMIKCPNTTACIPKDWLCDNENDCWDNWDEQNCTKGNCKSNQFRCRNGTCIPSERRCDRKNDCDDAFRHNGASSDEENCGVCTSDQFTCGDSSCIPKSWECNGEFECEDHSDEYNCKLQCRSNQFRCESGECIPRSWQCDGRPDCRDQSDELEHCKTRLCNSFEFRCNSSGRCIPLDWLCDGEADCDDHNDEHRDQGCSSAVCLIDQFQCANGICINKIYFCDGDRDCDDGSDEPDKCHHNCAAGEFKCNNGKCIMDLFKCDGTDQCGDNSDEGKHCQNEEDYCRGNGWFHCGNGVCINDTLLCNGENNCGDFSDENKCNIDECTATPSPCSQKCIDKPVGYECQCVPGYQKSSKDPKLCEDVNECLHRPCGQICRNTVGSYRCNCVEPQYILRSDKSSCGANSTIQATLILANKYYIRELDLNGRSTLLVHNLSNAVALDYDWKEQCLYWSDVTEHGSSIKRLCDYKNNSTAIQTLHSPTLQNPDGLAVDWIGRNLYWCDKGVDTVEVSTLEGKYRRVLLSSGLEEPRAIALDPIEKILFWSDWGSQVHIGKSSMDGSNARIIVNSSLGWPNALTISSETQEFFWADAREDYIAVADYEGKNIRIVASRDRTPTLNLHHVFAIDVWEDFVYWTDWETKTVERCHKYRGDNCSSLLSMVHRPMDIRVVHPFRQPEVHNPCKDANCSALCLLKPQAPYYTCACPENYLLGEDGKSCNANCTNTHFECKTTYKCIPFWWKCDTQDDCGDGSDEPESCPPFNCLPGQYQCKNGNCMHAFELCNGVDNCGDNSDEAKCQDYTCLSSQFRCPGNDSIPSRCIPAKSRCNKLLDCPLGEDELNCPPVTCSANQFKCQNDNCIPAVWVCDNDNDCGDNSDELQFCKNRTCKADHFKCSSGRCIPISWKCDGDSDCSTGEDEPASCSLPEFHTCETSYFKCNNNKCIPGRWHCDYDNDCGDNSDEINCAPRNCSESEFRCGDGKCIKGTLKCDGEFHCEDKSDEVNCHVQCKKNEFQCSVPQICIFLEWKCDGQRDCTDGSDEENCHDDVCPDDGFKCNNGQCVNSDWRCDGQSDCEDGSDEIGCSALACGFERFRCKNSKCIHVSSVCDGHDQCGDNSDEDIKVCKKFKRCPPNQFTCKSGHCIEKKLRCDGQNDCEDNSDEENCQTSACQWNSCSQICIEKKNSFICKCVSGYYLSWGHHCEAKGGLADLVLATEAELRLLSPYKLGDTTNNKIRSKTLATAPGYKVYAVDLLYNNKQVQAFWTDNYNKRVQSIMLDVNYHNRSLRDVDQPRTVLSNLEDPRGISIDWVTKRLYITDGTRIIVSTMNGESSYTLIKGNMQEPRDIVVAPAQGVLFWTDWGSMPKIETAYMDGNKRRVLVNTSLLWPTSIAVDYPAERLYWADPKSFVVESIKFDGTDRQIVRNFNNETNPFKIEIFEANLFVSTYRTHNILKMHKFGKGPITHLGQGLTRISDLLIIQESKQDKTLNNVCQDFCHPSEFCLLSPHGATCTCADNYVKSNLTCKPVPNRIPSCPLNCNSGRCKIVAGQGPKCFCDPQYTGARCEHYRCSQFCKNKGMCYVDLISPKSPEALAPLRCNCLPQWTGDRCEIPVDLCVGRCSNGGTCYSPKPGLVQCSCPSGFNGYRCENCVGLTCQNGGNCTIEGSKKYCKCPMGFNGIHCENRICGRFGTPIATTSGVRCSCYNGYSGENCEQDNCHEHCQNGGTCRMGLKQPECICPTTFGGRRCEIDLCANSNSLPQCSVSCQCGSNGVCATLQGRRVCKCDEQWIGKSCDIFVGASNDCKDLCQNGGICLMEDKNEVPKCICPEKWSGPTCEQPTQCSMFCLHGGVCRLNFNREPLCDCPSGYSGRRCEEISQKQIYSSKTYVPMSSAILMVVIILVTAAAIFLIGYVTFTYFIKRRQNFTHERLQENDFSNPIYQERDTEPFSLAADKSGNFANPVYESVYNGSTSSGEEKAVLLQHSADEIPLTSIEEKETYQN</sequence>
<feature type="repeat" description="LDL-receptor class B" evidence="15">
    <location>
        <begin position="3132"/>
        <end position="3174"/>
    </location>
</feature>
<feature type="disulfide bond" evidence="14">
    <location>
        <begin position="3687"/>
        <end position="3705"/>
    </location>
</feature>
<feature type="signal peptide" evidence="17">
    <location>
        <begin position="1"/>
        <end position="22"/>
    </location>
</feature>
<dbReference type="SMART" id="SM00192">
    <property type="entry name" value="LDLa"/>
    <property type="match status" value="32"/>
</dbReference>
<dbReference type="InterPro" id="IPR009030">
    <property type="entry name" value="Growth_fac_rcpt_cys_sf"/>
</dbReference>
<keyword evidence="9 16" id="KW-0472">Membrane</keyword>
<feature type="disulfide bond" evidence="14">
    <location>
        <begin position="2757"/>
        <end position="2769"/>
    </location>
</feature>
<dbReference type="SUPFAM" id="SSF57424">
    <property type="entry name" value="LDL receptor-like module"/>
    <property type="match status" value="27"/>
</dbReference>
<feature type="disulfide bond" evidence="14">
    <location>
        <begin position="2879"/>
        <end position="2891"/>
    </location>
</feature>
<dbReference type="GO" id="GO:0005041">
    <property type="term" value="F:low-density lipoprotein particle receptor activity"/>
    <property type="evidence" value="ECO:0007669"/>
    <property type="project" value="TreeGrafter"/>
</dbReference>
<feature type="disulfide bond" evidence="14">
    <location>
        <begin position="3780"/>
        <end position="3795"/>
    </location>
</feature>
<dbReference type="PROSITE" id="PS01209">
    <property type="entry name" value="LDLRA_1"/>
    <property type="match status" value="10"/>
</dbReference>
<dbReference type="PROSITE" id="PS00022">
    <property type="entry name" value="EGF_1"/>
    <property type="match status" value="5"/>
</dbReference>
<comment type="caution">
    <text evidence="13">Lacks conserved residue(s) required for the propagation of feature annotation.</text>
</comment>
<feature type="disulfide bond" evidence="14">
    <location>
        <begin position="3761"/>
        <end position="3773"/>
    </location>
</feature>
<dbReference type="FunFam" id="4.10.400.10:FF:000007">
    <property type="entry name" value="Low density lipoprotein receptor-related protein 1"/>
    <property type="match status" value="1"/>
</dbReference>
<feature type="disulfide bond" evidence="14">
    <location>
        <begin position="3460"/>
        <end position="3475"/>
    </location>
</feature>
<feature type="disulfide bond" evidence="14">
    <location>
        <begin position="3416"/>
        <end position="3431"/>
    </location>
</feature>
<dbReference type="InterPro" id="IPR051221">
    <property type="entry name" value="LDLR-related"/>
</dbReference>
<dbReference type="PROSITE" id="PS51120">
    <property type="entry name" value="LDLRB"/>
    <property type="match status" value="17"/>
</dbReference>
<dbReference type="Gene3D" id="2.120.10.30">
    <property type="entry name" value="TolB, C-terminal domain"/>
    <property type="match status" value="8"/>
</dbReference>
<feature type="disulfide bond" evidence="13">
    <location>
        <begin position="4491"/>
        <end position="4500"/>
    </location>
</feature>
<feature type="disulfide bond" evidence="13">
    <location>
        <begin position="4469"/>
        <end position="4479"/>
    </location>
</feature>
<evidence type="ECO:0000256" key="13">
    <source>
        <dbReference type="PROSITE-ProRule" id="PRU00076"/>
    </source>
</evidence>
<dbReference type="InterPro" id="IPR023415">
    <property type="entry name" value="LDLR_class-A_CS"/>
</dbReference>
<feature type="disulfide bond" evidence="14">
    <location>
        <begin position="2602"/>
        <end position="2620"/>
    </location>
</feature>
<dbReference type="FunFam" id="2.120.10.30:FF:000035">
    <property type="entry name" value="Low-density lipoprotein receptor-related protein 2"/>
    <property type="match status" value="1"/>
</dbReference>
<dbReference type="PROSITE" id="PS50068">
    <property type="entry name" value="LDLRA_2"/>
    <property type="match status" value="32"/>
</dbReference>
<feature type="domain" description="EGF-like" evidence="18">
    <location>
        <begin position="4341"/>
        <end position="4376"/>
    </location>
</feature>
<feature type="disulfide bond" evidence="14">
    <location>
        <begin position="2558"/>
        <end position="2570"/>
    </location>
</feature>
<dbReference type="Gene3D" id="2.10.25.10">
    <property type="entry name" value="Laminin"/>
    <property type="match status" value="11"/>
</dbReference>
<dbReference type="SMART" id="SM00181">
    <property type="entry name" value="EGF"/>
    <property type="match status" value="26"/>
</dbReference>
<dbReference type="CDD" id="cd00054">
    <property type="entry name" value="EGF_CA"/>
    <property type="match status" value="3"/>
</dbReference>
<feature type="disulfide bond" evidence="14">
    <location>
        <begin position="3768"/>
        <end position="3786"/>
    </location>
</feature>
<evidence type="ECO:0000313" key="20">
    <source>
        <dbReference type="Proteomes" id="UP001431783"/>
    </source>
</evidence>
<dbReference type="Gene3D" id="4.10.400.10">
    <property type="entry name" value="Low-density Lipoprotein Receptor"/>
    <property type="match status" value="31"/>
</dbReference>
<evidence type="ECO:0000256" key="3">
    <source>
        <dbReference type="ARBA" id="ARBA00022583"/>
    </source>
</evidence>
<evidence type="ECO:0000256" key="1">
    <source>
        <dbReference type="ARBA" id="ARBA00004167"/>
    </source>
</evidence>
<keyword evidence="4 16" id="KW-0812">Transmembrane</keyword>
<feature type="disulfide bond" evidence="14">
    <location>
        <begin position="3520"/>
        <end position="3532"/>
    </location>
</feature>
<feature type="disulfide bond" evidence="13">
    <location>
        <begin position="4266"/>
        <end position="4275"/>
    </location>
</feature>
<feature type="domain" description="EGF-like" evidence="18">
    <location>
        <begin position="4427"/>
        <end position="4464"/>
    </location>
</feature>
<reference evidence="19 20" key="1">
    <citation type="submission" date="2023-03" db="EMBL/GenBank/DDBJ databases">
        <title>Genome insight into feeding habits of ladybird beetles.</title>
        <authorList>
            <person name="Li H.-S."/>
            <person name="Huang Y.-H."/>
            <person name="Pang H."/>
        </authorList>
    </citation>
    <scope>NUCLEOTIDE SEQUENCE [LARGE SCALE GENOMIC DNA]</scope>
    <source>
        <strain evidence="19">SYSU_2023b</strain>
        <tissue evidence="19">Whole body</tissue>
    </source>
</reference>
<feature type="repeat" description="LDL-receptor class B" evidence="15">
    <location>
        <begin position="701"/>
        <end position="748"/>
    </location>
</feature>
<evidence type="ECO:0000256" key="6">
    <source>
        <dbReference type="ARBA" id="ARBA00022737"/>
    </source>
</evidence>
<keyword evidence="12" id="KW-0325">Glycoprotein</keyword>
<dbReference type="PANTHER" id="PTHR22722">
    <property type="entry name" value="LOW-DENSITY LIPOPROTEIN RECEPTOR-RELATED PROTEIN 2-RELATED"/>
    <property type="match status" value="1"/>
</dbReference>
<feature type="disulfide bond" evidence="14">
    <location>
        <begin position="2719"/>
        <end position="2731"/>
    </location>
</feature>
<dbReference type="CDD" id="cd00112">
    <property type="entry name" value="LDLa"/>
    <property type="match status" value="29"/>
</dbReference>
<feature type="transmembrane region" description="Helical" evidence="16">
    <location>
        <begin position="4520"/>
        <end position="4546"/>
    </location>
</feature>
<dbReference type="InterPro" id="IPR049883">
    <property type="entry name" value="NOTCH1_EGF-like"/>
</dbReference>
<feature type="disulfide bond" evidence="14">
    <location>
        <begin position="2738"/>
        <end position="2753"/>
    </location>
</feature>
<keyword evidence="8 16" id="KW-1133">Transmembrane helix</keyword>
<feature type="disulfide bond" evidence="14">
    <location>
        <begin position="3719"/>
        <end position="3731"/>
    </location>
</feature>
<dbReference type="SUPFAM" id="SSF63825">
    <property type="entry name" value="YWTD domain"/>
    <property type="match status" value="8"/>
</dbReference>
<feature type="repeat" description="LDL-receptor class B" evidence="15">
    <location>
        <begin position="1709"/>
        <end position="1753"/>
    </location>
</feature>
<feature type="disulfide bond" evidence="13">
    <location>
        <begin position="4435"/>
        <end position="4452"/>
    </location>
</feature>
<feature type="disulfide bond" evidence="13">
    <location>
        <begin position="4300"/>
        <end position="4309"/>
    </location>
</feature>
<feature type="disulfide bond" evidence="14">
    <location>
        <begin position="2941"/>
        <end position="2956"/>
    </location>
</feature>
<dbReference type="InterPro" id="IPR000152">
    <property type="entry name" value="EGF-type_Asp/Asn_hydroxyl_site"/>
</dbReference>
<dbReference type="FunFam" id="4.10.400.10:FF:000013">
    <property type="entry name" value="Prolow-density lipoprotein receptor-related protein 1"/>
    <property type="match status" value="1"/>
</dbReference>
<dbReference type="SMART" id="SM00135">
    <property type="entry name" value="LY"/>
    <property type="match status" value="34"/>
</dbReference>
<feature type="repeat" description="LDL-receptor class B" evidence="15">
    <location>
        <begin position="1356"/>
        <end position="1398"/>
    </location>
</feature>
<feature type="disulfide bond" evidence="14">
    <location>
        <begin position="2614"/>
        <end position="2629"/>
    </location>
</feature>
<feature type="disulfide bond" evidence="14">
    <location>
        <begin position="2764"/>
        <end position="2782"/>
    </location>
</feature>
<feature type="disulfide bond" evidence="14">
    <location>
        <begin position="2847"/>
        <end position="2865"/>
    </location>
</feature>
<dbReference type="Proteomes" id="UP001431783">
    <property type="component" value="Unassembled WGS sequence"/>
</dbReference>
<feature type="disulfide bond" evidence="14">
    <location>
        <begin position="1110"/>
        <end position="1125"/>
    </location>
</feature>
<comment type="subcellular location">
    <subcellularLocation>
        <location evidence="1">Membrane</location>
        <topology evidence="1">Single-pass membrane protein</topology>
    </subcellularLocation>
</comment>
<dbReference type="Pfam" id="PF00058">
    <property type="entry name" value="Ldl_recept_b"/>
    <property type="match status" value="8"/>
</dbReference>
<dbReference type="SUPFAM" id="SSF57196">
    <property type="entry name" value="EGF/Laminin"/>
    <property type="match status" value="7"/>
</dbReference>
<feature type="disulfide bond" evidence="14">
    <location>
        <begin position="2929"/>
        <end position="2947"/>
    </location>
</feature>
<keyword evidence="3" id="KW-0254">Endocytosis</keyword>
<feature type="disulfide bond" evidence="14">
    <location>
        <begin position="2524"/>
        <end position="2542"/>
    </location>
</feature>
<feature type="repeat" description="LDL-receptor class B" evidence="15">
    <location>
        <begin position="3983"/>
        <end position="4026"/>
    </location>
</feature>
<feature type="disulfide bond" evidence="13">
    <location>
        <begin position="4198"/>
        <end position="4208"/>
    </location>
</feature>
<feature type="disulfide bond" evidence="14">
    <location>
        <begin position="2577"/>
        <end position="2592"/>
    </location>
</feature>
<dbReference type="PANTHER" id="PTHR22722:SF5">
    <property type="entry name" value="LOW-DENSITY LIPOPROTEIN RECEPTOR-RELATED PROTEIN 1B"/>
    <property type="match status" value="1"/>
</dbReference>
<dbReference type="GO" id="GO:0005886">
    <property type="term" value="C:plasma membrane"/>
    <property type="evidence" value="ECO:0007669"/>
    <property type="project" value="TreeGrafter"/>
</dbReference>
<feature type="disulfide bond" evidence="13">
    <location>
        <begin position="4244"/>
        <end position="4254"/>
    </location>
</feature>
<dbReference type="InterPro" id="IPR000033">
    <property type="entry name" value="LDLR_classB_rpt"/>
</dbReference>
<dbReference type="PROSITE" id="PS00010">
    <property type="entry name" value="ASX_HYDROXYL"/>
    <property type="match status" value="2"/>
</dbReference>
<dbReference type="SUPFAM" id="SSF57184">
    <property type="entry name" value="Growth factor receptor domain"/>
    <property type="match status" value="3"/>
</dbReference>
<dbReference type="SMART" id="SM00179">
    <property type="entry name" value="EGF_CA"/>
    <property type="match status" value="8"/>
</dbReference>
<feature type="disulfide bond" evidence="14">
    <location>
        <begin position="3609"/>
        <end position="3627"/>
    </location>
</feature>
<dbReference type="FunFam" id="4.10.400.10:FF:000065">
    <property type="entry name" value="Transmembrane protease serine 7"/>
    <property type="match status" value="1"/>
</dbReference>
<dbReference type="InterPro" id="IPR018097">
    <property type="entry name" value="EGF_Ca-bd_CS"/>
</dbReference>
<feature type="disulfide bond" evidence="14">
    <location>
        <begin position="3397"/>
        <end position="3409"/>
    </location>
</feature>
<feature type="chain" id="PRO_5043318188" description="EGF-like domain-containing protein" evidence="17">
    <location>
        <begin position="23"/>
        <end position="4628"/>
    </location>
</feature>
<keyword evidence="10 13" id="KW-1015">Disulfide bond</keyword>
<feature type="disulfide bond" evidence="13">
    <location>
        <begin position="4431"/>
        <end position="4441"/>
    </location>
</feature>
<feature type="disulfide bond" evidence="14">
    <location>
        <begin position="2655"/>
        <end position="2670"/>
    </location>
</feature>
<feature type="disulfide bond" evidence="14">
    <location>
        <begin position="1011"/>
        <end position="1023"/>
    </location>
</feature>
<feature type="disulfide bond" evidence="14">
    <location>
        <begin position="3726"/>
        <end position="3744"/>
    </location>
</feature>
<evidence type="ECO:0000256" key="10">
    <source>
        <dbReference type="ARBA" id="ARBA00023157"/>
    </source>
</evidence>
<feature type="disulfide bond" evidence="14">
    <location>
        <begin position="2675"/>
        <end position="2687"/>
    </location>
</feature>
<dbReference type="PRINTS" id="PR00261">
    <property type="entry name" value="LDLRECEPTOR"/>
</dbReference>
<evidence type="ECO:0000256" key="16">
    <source>
        <dbReference type="SAM" id="Phobius"/>
    </source>
</evidence>
<keyword evidence="2 13" id="KW-0245">EGF-like domain</keyword>
<feature type="domain" description="EGF-like" evidence="18">
    <location>
        <begin position="4240"/>
        <end position="4276"/>
    </location>
</feature>
<feature type="disulfide bond" evidence="14">
    <location>
        <begin position="2840"/>
        <end position="2852"/>
    </location>
</feature>
<evidence type="ECO:0000256" key="4">
    <source>
        <dbReference type="ARBA" id="ARBA00022692"/>
    </source>
</evidence>
<name>A0AAW1V933_9CUCU</name>
<feature type="domain" description="EGF-like" evidence="18">
    <location>
        <begin position="4277"/>
        <end position="4310"/>
    </location>
</feature>
<evidence type="ECO:0000256" key="17">
    <source>
        <dbReference type="SAM" id="SignalP"/>
    </source>
</evidence>
<dbReference type="InterPro" id="IPR002172">
    <property type="entry name" value="LDrepeatLR_classA_rpt"/>
</dbReference>
<feature type="disulfide bond" evidence="14">
    <location>
        <begin position="3480"/>
        <end position="3492"/>
    </location>
</feature>
<evidence type="ECO:0000259" key="18">
    <source>
        <dbReference type="PROSITE" id="PS50026"/>
    </source>
</evidence>
<evidence type="ECO:0000256" key="9">
    <source>
        <dbReference type="ARBA" id="ARBA00023136"/>
    </source>
</evidence>
<dbReference type="PROSITE" id="PS01186">
    <property type="entry name" value="EGF_2"/>
    <property type="match status" value="3"/>
</dbReference>
<feature type="repeat" description="LDL-receptor class B" evidence="15">
    <location>
        <begin position="1980"/>
        <end position="2022"/>
    </location>
</feature>
<dbReference type="FunFam" id="4.10.400.10:FF:000002">
    <property type="entry name" value="Low-density lipoprotein receptor-related protein 1"/>
    <property type="match status" value="1"/>
</dbReference>
<accession>A0AAW1V933</accession>
<gene>
    <name evidence="19" type="ORF">WA026_019028</name>
</gene>
<evidence type="ECO:0000256" key="11">
    <source>
        <dbReference type="ARBA" id="ARBA00023170"/>
    </source>
</evidence>
<feature type="repeat" description="LDL-receptor class B" evidence="15">
    <location>
        <begin position="3175"/>
        <end position="3218"/>
    </location>
</feature>
<dbReference type="InterPro" id="IPR001881">
    <property type="entry name" value="EGF-like_Ca-bd_dom"/>
</dbReference>
<feature type="repeat" description="LDL-receptor class B" evidence="15">
    <location>
        <begin position="2381"/>
        <end position="2423"/>
    </location>
</feature>
<feature type="domain" description="EGF-like" evidence="18">
    <location>
        <begin position="4465"/>
        <end position="4501"/>
    </location>
</feature>
<feature type="disulfide bond" evidence="14">
    <location>
        <begin position="2726"/>
        <end position="2744"/>
    </location>
</feature>
<dbReference type="InterPro" id="IPR000742">
    <property type="entry name" value="EGF"/>
</dbReference>